<feature type="domain" description="ABC transmembrane type-1" evidence="8">
    <location>
        <begin position="77"/>
        <end position="265"/>
    </location>
</feature>
<dbReference type="Proteomes" id="UP000649179">
    <property type="component" value="Unassembled WGS sequence"/>
</dbReference>
<dbReference type="SUPFAM" id="SSF161098">
    <property type="entry name" value="MetI-like"/>
    <property type="match status" value="1"/>
</dbReference>
<keyword evidence="10" id="KW-1185">Reference proteome</keyword>
<feature type="transmembrane region" description="Helical" evidence="7">
    <location>
        <begin position="88"/>
        <end position="109"/>
    </location>
</feature>
<keyword evidence="6 7" id="KW-0472">Membrane</keyword>
<feature type="transmembrane region" description="Helical" evidence="7">
    <location>
        <begin position="121"/>
        <end position="141"/>
    </location>
</feature>
<sequence length="274" mass="28995">MSPYSPVAEPPPRVAARLRRPRRPRRGSALVRRAASPVALLVLWQLASATGVLSPDKLAPPAQILRAMVEEWHKGTLQAATGVSLQRVVIGFALGAVVAVVLAVVAGLSRIGDDTVDPPMQMLRTVPHLGLLPLLVLWLGIDEAPKIALIALGVTFPLYVNTVAGIRGVDRKLVETAGVLGLSWWGRLRHVVAPGALPSFLVGLRLSLGVAWLSLIVAEQINATSGIGYLVTDAASFGRTDVVVGGLIVYSLLGLATDAAVRLIERKALAWRLA</sequence>
<evidence type="ECO:0000256" key="2">
    <source>
        <dbReference type="ARBA" id="ARBA00022448"/>
    </source>
</evidence>
<evidence type="ECO:0000256" key="1">
    <source>
        <dbReference type="ARBA" id="ARBA00004651"/>
    </source>
</evidence>
<comment type="subcellular location">
    <subcellularLocation>
        <location evidence="1 7">Cell membrane</location>
        <topology evidence="1 7">Multi-pass membrane protein</topology>
    </subcellularLocation>
</comment>
<evidence type="ECO:0000313" key="10">
    <source>
        <dbReference type="Proteomes" id="UP000649179"/>
    </source>
</evidence>
<keyword evidence="2 7" id="KW-0813">Transport</keyword>
<evidence type="ECO:0000259" key="8">
    <source>
        <dbReference type="PROSITE" id="PS50928"/>
    </source>
</evidence>
<dbReference type="Pfam" id="PF00528">
    <property type="entry name" value="BPD_transp_1"/>
    <property type="match status" value="1"/>
</dbReference>
<reference evidence="9" key="2">
    <citation type="submission" date="2020-09" db="EMBL/GenBank/DDBJ databases">
        <authorList>
            <person name="Sun Q."/>
            <person name="Zhou Y."/>
        </authorList>
    </citation>
    <scope>NUCLEOTIDE SEQUENCE</scope>
    <source>
        <strain evidence="9">CGMCC 1.16067</strain>
    </source>
</reference>
<dbReference type="GO" id="GO:0042918">
    <property type="term" value="P:alkanesulfonate transmembrane transport"/>
    <property type="evidence" value="ECO:0007669"/>
    <property type="project" value="UniProtKB-ARBA"/>
</dbReference>
<feature type="transmembrane region" description="Helical" evidence="7">
    <location>
        <begin position="242"/>
        <end position="264"/>
    </location>
</feature>
<evidence type="ECO:0000256" key="3">
    <source>
        <dbReference type="ARBA" id="ARBA00022475"/>
    </source>
</evidence>
<protein>
    <submittedName>
        <fullName evidence="9">ABC transporter permease</fullName>
    </submittedName>
</protein>
<accession>A0A917BP35</accession>
<dbReference type="Gene3D" id="1.10.3720.10">
    <property type="entry name" value="MetI-like"/>
    <property type="match status" value="1"/>
</dbReference>
<feature type="transmembrane region" description="Helical" evidence="7">
    <location>
        <begin position="147"/>
        <end position="169"/>
    </location>
</feature>
<dbReference type="InterPro" id="IPR035906">
    <property type="entry name" value="MetI-like_sf"/>
</dbReference>
<keyword evidence="3" id="KW-1003">Cell membrane</keyword>
<gene>
    <name evidence="9" type="primary">ssuC</name>
    <name evidence="9" type="ORF">GCM10011519_23340</name>
</gene>
<keyword evidence="4 7" id="KW-0812">Transmembrane</keyword>
<evidence type="ECO:0000256" key="7">
    <source>
        <dbReference type="RuleBase" id="RU363032"/>
    </source>
</evidence>
<organism evidence="9 10">
    <name type="scientific">Marmoricola endophyticus</name>
    <dbReference type="NCBI Taxonomy" id="2040280"/>
    <lineage>
        <taxon>Bacteria</taxon>
        <taxon>Bacillati</taxon>
        <taxon>Actinomycetota</taxon>
        <taxon>Actinomycetes</taxon>
        <taxon>Propionibacteriales</taxon>
        <taxon>Nocardioidaceae</taxon>
        <taxon>Marmoricola</taxon>
    </lineage>
</organism>
<dbReference type="PANTHER" id="PTHR30151">
    <property type="entry name" value="ALKANE SULFONATE ABC TRANSPORTER-RELATED, MEMBRANE SUBUNIT"/>
    <property type="match status" value="1"/>
</dbReference>
<dbReference type="InterPro" id="IPR000515">
    <property type="entry name" value="MetI-like"/>
</dbReference>
<evidence type="ECO:0000313" key="9">
    <source>
        <dbReference type="EMBL" id="GGF48655.1"/>
    </source>
</evidence>
<dbReference type="PROSITE" id="PS50928">
    <property type="entry name" value="ABC_TM1"/>
    <property type="match status" value="1"/>
</dbReference>
<dbReference type="GO" id="GO:0005886">
    <property type="term" value="C:plasma membrane"/>
    <property type="evidence" value="ECO:0007669"/>
    <property type="project" value="UniProtKB-SubCell"/>
</dbReference>
<comment type="caution">
    <text evidence="9">The sequence shown here is derived from an EMBL/GenBank/DDBJ whole genome shotgun (WGS) entry which is preliminary data.</text>
</comment>
<dbReference type="AlphaFoldDB" id="A0A917BP35"/>
<reference evidence="9" key="1">
    <citation type="journal article" date="2014" name="Int. J. Syst. Evol. Microbiol.">
        <title>Complete genome sequence of Corynebacterium casei LMG S-19264T (=DSM 44701T), isolated from a smear-ripened cheese.</title>
        <authorList>
            <consortium name="US DOE Joint Genome Institute (JGI-PGF)"/>
            <person name="Walter F."/>
            <person name="Albersmeier A."/>
            <person name="Kalinowski J."/>
            <person name="Ruckert C."/>
        </authorList>
    </citation>
    <scope>NUCLEOTIDE SEQUENCE</scope>
    <source>
        <strain evidence="9">CGMCC 1.16067</strain>
    </source>
</reference>
<evidence type="ECO:0000256" key="5">
    <source>
        <dbReference type="ARBA" id="ARBA00022989"/>
    </source>
</evidence>
<dbReference type="RefSeq" id="WP_188779921.1">
    <property type="nucleotide sequence ID" value="NZ_BMKQ01000001.1"/>
</dbReference>
<dbReference type="EMBL" id="BMKQ01000001">
    <property type="protein sequence ID" value="GGF48655.1"/>
    <property type="molecule type" value="Genomic_DNA"/>
</dbReference>
<dbReference type="FunFam" id="1.10.3720.10:FF:000003">
    <property type="entry name" value="Aliphatic sulfonate ABC transporter permease"/>
    <property type="match status" value="1"/>
</dbReference>
<proteinExistence type="inferred from homology"/>
<comment type="similarity">
    <text evidence="7">Belongs to the binding-protein-dependent transport system permease family.</text>
</comment>
<evidence type="ECO:0000256" key="4">
    <source>
        <dbReference type="ARBA" id="ARBA00022692"/>
    </source>
</evidence>
<dbReference type="PANTHER" id="PTHR30151:SF38">
    <property type="entry name" value="ALIPHATIC SULFONATES TRANSPORT PERMEASE PROTEIN SSUC-RELATED"/>
    <property type="match status" value="1"/>
</dbReference>
<evidence type="ECO:0000256" key="6">
    <source>
        <dbReference type="ARBA" id="ARBA00023136"/>
    </source>
</evidence>
<keyword evidence="5 7" id="KW-1133">Transmembrane helix</keyword>
<dbReference type="CDD" id="cd06261">
    <property type="entry name" value="TM_PBP2"/>
    <property type="match status" value="1"/>
</dbReference>
<name>A0A917BP35_9ACTN</name>